<feature type="compositionally biased region" description="Acidic residues" evidence="3">
    <location>
        <begin position="148"/>
        <end position="158"/>
    </location>
</feature>
<dbReference type="EMBL" id="BFAD01000011">
    <property type="protein sequence ID" value="GBE87560.1"/>
    <property type="molecule type" value="Genomic_DNA"/>
</dbReference>
<dbReference type="GO" id="GO:0005739">
    <property type="term" value="C:mitochondrion"/>
    <property type="evidence" value="ECO:0007669"/>
    <property type="project" value="UniProtKB-SubCell"/>
</dbReference>
<dbReference type="AlphaFoldDB" id="A0A401GZI3"/>
<comment type="subcellular location">
    <subcellularLocation>
        <location evidence="1">Mitochondrion</location>
    </subcellularLocation>
</comment>
<evidence type="ECO:0000256" key="3">
    <source>
        <dbReference type="SAM" id="MobiDB-lite"/>
    </source>
</evidence>
<dbReference type="Proteomes" id="UP000287166">
    <property type="component" value="Unassembled WGS sequence"/>
</dbReference>
<dbReference type="PANTHER" id="PTHR28133:SF1">
    <property type="entry name" value="REQUIRED FOR RESPIRATORY GROWTH PROTEIN 7, MITOCHONDRIAL"/>
    <property type="match status" value="1"/>
</dbReference>
<evidence type="ECO:0000256" key="2">
    <source>
        <dbReference type="ARBA" id="ARBA00023128"/>
    </source>
</evidence>
<dbReference type="OrthoDB" id="20734at2759"/>
<gene>
    <name evidence="4" type="ORF">SCP_1102370</name>
</gene>
<feature type="region of interest" description="Disordered" evidence="3">
    <location>
        <begin position="139"/>
        <end position="158"/>
    </location>
</feature>
<sequence length="280" mass="30697">MAHQSSGSSVIRRTISTTLSTVHQGVAFEKRSLRLLEENLSMSLRHVGGKSDGGIDLQGWWWLPEVALCLRSQSSIARHEQARRMRIRVLAQCKDEKKKLSPKYVRELEGVLFRYTARSSYGELSLSLRSTAPVDARTAESGLSPLDDGQDWSADDAENTSSPLVGLLISSSPFTKATLLRAHSSPVPLALLHIPSLSVPLSLTTVDQELHQERGEDANVVDSAHEIGSLVFNPALGSTSGLLRGRVQPRWERSLSGTGLSGRPGLWCDGQRLRSWTPKI</sequence>
<keyword evidence="5" id="KW-1185">Reference proteome</keyword>
<reference evidence="4 5" key="1">
    <citation type="journal article" date="2018" name="Sci. Rep.">
        <title>Genome sequence of the cauliflower mushroom Sparassis crispa (Hanabiratake) and its association with beneficial usage.</title>
        <authorList>
            <person name="Kiyama R."/>
            <person name="Furutani Y."/>
            <person name="Kawaguchi K."/>
            <person name="Nakanishi T."/>
        </authorList>
    </citation>
    <scope>NUCLEOTIDE SEQUENCE [LARGE SCALE GENOMIC DNA]</scope>
</reference>
<accession>A0A401GZI3</accession>
<dbReference type="InParanoid" id="A0A401GZI3"/>
<dbReference type="RefSeq" id="XP_027618473.1">
    <property type="nucleotide sequence ID" value="XM_027762672.1"/>
</dbReference>
<evidence type="ECO:0000256" key="1">
    <source>
        <dbReference type="ARBA" id="ARBA00004173"/>
    </source>
</evidence>
<dbReference type="InterPro" id="IPR018828">
    <property type="entry name" value="RRG7"/>
</dbReference>
<proteinExistence type="predicted"/>
<comment type="caution">
    <text evidence="4">The sequence shown here is derived from an EMBL/GenBank/DDBJ whole genome shotgun (WGS) entry which is preliminary data.</text>
</comment>
<dbReference type="PANTHER" id="PTHR28133">
    <property type="entry name" value="REQUIRED FOR RESPIRATORY GROWTH PROTEIN 7, MITOCHONDRIAL"/>
    <property type="match status" value="1"/>
</dbReference>
<protein>
    <submittedName>
        <fullName evidence="4">Uncharacterized protein</fullName>
    </submittedName>
</protein>
<evidence type="ECO:0000313" key="5">
    <source>
        <dbReference type="Proteomes" id="UP000287166"/>
    </source>
</evidence>
<keyword evidence="2" id="KW-0496">Mitochondrion</keyword>
<evidence type="ECO:0000313" key="4">
    <source>
        <dbReference type="EMBL" id="GBE87560.1"/>
    </source>
</evidence>
<dbReference type="Pfam" id="PF10356">
    <property type="entry name" value="RRG7"/>
    <property type="match status" value="1"/>
</dbReference>
<organism evidence="4 5">
    <name type="scientific">Sparassis crispa</name>
    <dbReference type="NCBI Taxonomy" id="139825"/>
    <lineage>
        <taxon>Eukaryota</taxon>
        <taxon>Fungi</taxon>
        <taxon>Dikarya</taxon>
        <taxon>Basidiomycota</taxon>
        <taxon>Agaricomycotina</taxon>
        <taxon>Agaricomycetes</taxon>
        <taxon>Polyporales</taxon>
        <taxon>Sparassidaceae</taxon>
        <taxon>Sparassis</taxon>
    </lineage>
</organism>
<name>A0A401GZI3_9APHY</name>
<dbReference type="GeneID" id="38784477"/>